<feature type="domain" description="DUF4145" evidence="1">
    <location>
        <begin position="87"/>
        <end position="174"/>
    </location>
</feature>
<dbReference type="EMBL" id="JBBNGS010000002">
    <property type="protein sequence ID" value="MEQ2637027.1"/>
    <property type="molecule type" value="Genomic_DNA"/>
</dbReference>
<dbReference type="Pfam" id="PF13643">
    <property type="entry name" value="DUF4145"/>
    <property type="match status" value="1"/>
</dbReference>
<accession>A0ABV1IDQ7</accession>
<gene>
    <name evidence="2" type="ORF">AAAT05_01490</name>
</gene>
<organism evidence="2 3">
    <name type="scientific">Paratractidigestivibacter faecalis</name>
    <dbReference type="NCBI Taxonomy" id="2292441"/>
    <lineage>
        <taxon>Bacteria</taxon>
        <taxon>Bacillati</taxon>
        <taxon>Actinomycetota</taxon>
        <taxon>Coriobacteriia</taxon>
        <taxon>Coriobacteriales</taxon>
        <taxon>Atopobiaceae</taxon>
        <taxon>Paratractidigestivibacter</taxon>
    </lineage>
</organism>
<sequence>MALGWYRTSEIDSRGWTCGYCGKAVGGNVGYHRDPSTDVVRVIYICPHCQNPTAFIASAGGVEQIPGPVCGHEVGGLPASVAALYGEVRRCVQCNAMTSAVLSMRKLLMHVAVEQGAEPNKSFVSYVDYLAENGWIPPNGREWVDALRKGGNEATHEIALADGDEAVQLLDFTEMLLKFVYELPARMRK</sequence>
<evidence type="ECO:0000313" key="3">
    <source>
        <dbReference type="Proteomes" id="UP001478817"/>
    </source>
</evidence>
<dbReference type="RefSeq" id="WP_349181390.1">
    <property type="nucleotide sequence ID" value="NZ_JBBNGS010000002.1"/>
</dbReference>
<reference evidence="2 3" key="1">
    <citation type="submission" date="2024-04" db="EMBL/GenBank/DDBJ databases">
        <title>Human intestinal bacterial collection.</title>
        <authorList>
            <person name="Pauvert C."/>
            <person name="Hitch T.C.A."/>
            <person name="Clavel T."/>
        </authorList>
    </citation>
    <scope>NUCLEOTIDE SEQUENCE [LARGE SCALE GENOMIC DNA]</scope>
    <source>
        <strain evidence="2 3">CLA-AA-H197</strain>
    </source>
</reference>
<comment type="caution">
    <text evidence="2">The sequence shown here is derived from an EMBL/GenBank/DDBJ whole genome shotgun (WGS) entry which is preliminary data.</text>
</comment>
<evidence type="ECO:0000259" key="1">
    <source>
        <dbReference type="Pfam" id="PF13643"/>
    </source>
</evidence>
<name>A0ABV1IDQ7_9ACTN</name>
<dbReference type="InterPro" id="IPR025285">
    <property type="entry name" value="DUF4145"/>
</dbReference>
<proteinExistence type="predicted"/>
<keyword evidence="3" id="KW-1185">Reference proteome</keyword>
<protein>
    <submittedName>
        <fullName evidence="2">DUF4145 domain-containing protein</fullName>
    </submittedName>
</protein>
<evidence type="ECO:0000313" key="2">
    <source>
        <dbReference type="EMBL" id="MEQ2637027.1"/>
    </source>
</evidence>
<dbReference type="Proteomes" id="UP001478817">
    <property type="component" value="Unassembled WGS sequence"/>
</dbReference>